<name>A0A415QMD3_9BACT</name>
<protein>
    <submittedName>
        <fullName evidence="2">DUF2075 domain-containing protein</fullName>
    </submittedName>
</protein>
<dbReference type="CDD" id="cd10439">
    <property type="entry name" value="GIY-YIG_COG3410"/>
    <property type="match status" value="1"/>
</dbReference>
<reference evidence="2 3" key="1">
    <citation type="submission" date="2018-08" db="EMBL/GenBank/DDBJ databases">
        <title>A genome reference for cultivated species of the human gut microbiota.</title>
        <authorList>
            <person name="Zou Y."/>
            <person name="Xue W."/>
            <person name="Luo G."/>
        </authorList>
    </citation>
    <scope>NUCLEOTIDE SEQUENCE [LARGE SCALE GENOMIC DNA]</scope>
    <source>
        <strain evidence="2 3">AF34-33</strain>
    </source>
</reference>
<dbReference type="Pfam" id="PF09848">
    <property type="entry name" value="SLFN-g3_helicase"/>
    <property type="match status" value="1"/>
</dbReference>
<evidence type="ECO:0000259" key="1">
    <source>
        <dbReference type="PROSITE" id="PS50164"/>
    </source>
</evidence>
<dbReference type="InterPro" id="IPR039418">
    <property type="entry name" value="LexA-like"/>
</dbReference>
<dbReference type="InterPro" id="IPR036286">
    <property type="entry name" value="LexA/Signal_pep-like_sf"/>
</dbReference>
<dbReference type="SUPFAM" id="SSF52540">
    <property type="entry name" value="P-loop containing nucleoside triphosphate hydrolases"/>
    <property type="match status" value="1"/>
</dbReference>
<evidence type="ECO:0000313" key="3">
    <source>
        <dbReference type="Proteomes" id="UP000286038"/>
    </source>
</evidence>
<dbReference type="InterPro" id="IPR000305">
    <property type="entry name" value="GIY-YIG_endonuc"/>
</dbReference>
<dbReference type="InterPro" id="IPR027417">
    <property type="entry name" value="P-loop_NTPase"/>
</dbReference>
<dbReference type="Pfam" id="PF00717">
    <property type="entry name" value="Peptidase_S24"/>
    <property type="match status" value="1"/>
</dbReference>
<dbReference type="RefSeq" id="WP_147356781.1">
    <property type="nucleotide sequence ID" value="NZ_CABJDM010000004.1"/>
</dbReference>
<dbReference type="Gene3D" id="2.10.109.10">
    <property type="entry name" value="Umud Fragment, subunit A"/>
    <property type="match status" value="1"/>
</dbReference>
<dbReference type="Proteomes" id="UP000286038">
    <property type="component" value="Unassembled WGS sequence"/>
</dbReference>
<evidence type="ECO:0000313" key="2">
    <source>
        <dbReference type="EMBL" id="RHM45336.1"/>
    </source>
</evidence>
<accession>A0A415QMD3</accession>
<dbReference type="CDD" id="cd06529">
    <property type="entry name" value="S24_LexA-like"/>
    <property type="match status" value="1"/>
</dbReference>
<dbReference type="InterPro" id="IPR015927">
    <property type="entry name" value="Peptidase_S24_S26A/B/C"/>
</dbReference>
<sequence>MANLNFGFNIHTFSFDSAGLQQASEVKNATNWPVVYLINNANVLYVGETTSFERRFSQHLQSKEKKEHKFTKISFINDGEENKSVILDYEAMLIRLFAADGHYTLTNANNGQSQSHNYHRRNVYRAKIPYLWSELPSHGFKLKTYEEVVNSNLYKFSPYTQLTQEQKEVIKQTLRAFIDTLKEGKAGTTVINGGAGTGKSLVGIKLIHILTNLNDYSSHDSFSDYDEEWELLCNELIAFQKNIGREIRVAYVAPMQSFKHDLQKVFKQTAGLKTDMLKNTSDISDNMTGYYDLVIVDEAHRLKHKKNMGMTIGQFYKNCKRHGLDKNTANQLDLIMAMSKYRVLFYDQRQSVKPADLTHDEFEASINKEGQTSPQWLYLKSQLRCQGGDDFIDYINDIFDCKNPEKHKIENYDFRIFNDIDDMVCAIKEHNSRMGLCRTVAGYAWEWKTKKHISKNITARQLLNQNLYDIDICGHKYVWNTVDKGWVLSKNSIDEIGCIHTVQGYDLNYVGLILGPDIDYDFVNNKIVINKKNFYDSFGTNMPEDELEPFIINAYKTMMVRGIQGCYVYACNKNLQKYLSKFIDTYVKEFDDSIGSPDKTRIVDVVNNRDKFTTHLPFFPTLKAACHDLSEIGLYEEIMQWIDVSDDMPRLDESMFVVRAMGNSMMPVINDGDYCVFTRYSGGSRNGEIVLVEGYNIKDYDSDNIACTIKKYHSEKRATEEGWEHTSIELIPLNQDFEPFKLDPDDKSFKVLGILKKVIRE</sequence>
<comment type="caution">
    <text evidence="2">The sequence shown here is derived from an EMBL/GenBank/DDBJ whole genome shotgun (WGS) entry which is preliminary data.</text>
</comment>
<proteinExistence type="predicted"/>
<dbReference type="EMBL" id="QRPV01000004">
    <property type="protein sequence ID" value="RHM45336.1"/>
    <property type="molecule type" value="Genomic_DNA"/>
</dbReference>
<dbReference type="Gene3D" id="3.40.50.300">
    <property type="entry name" value="P-loop containing nucleotide triphosphate hydrolases"/>
    <property type="match status" value="1"/>
</dbReference>
<dbReference type="InterPro" id="IPR018647">
    <property type="entry name" value="SLFN_3-like_DNA/RNA_helicase"/>
</dbReference>
<dbReference type="PROSITE" id="PS50164">
    <property type="entry name" value="GIY_YIG"/>
    <property type="match status" value="1"/>
</dbReference>
<dbReference type="SUPFAM" id="SSF51306">
    <property type="entry name" value="LexA/Signal peptidase"/>
    <property type="match status" value="1"/>
</dbReference>
<organism evidence="2 3">
    <name type="scientific">Butyricimonas virosa</name>
    <dbReference type="NCBI Taxonomy" id="544645"/>
    <lineage>
        <taxon>Bacteria</taxon>
        <taxon>Pseudomonadati</taxon>
        <taxon>Bacteroidota</taxon>
        <taxon>Bacteroidia</taxon>
        <taxon>Bacteroidales</taxon>
        <taxon>Odoribacteraceae</taxon>
        <taxon>Butyricimonas</taxon>
    </lineage>
</organism>
<dbReference type="AlphaFoldDB" id="A0A415QMD3"/>
<feature type="domain" description="GIY-YIG" evidence="1">
    <location>
        <begin position="31"/>
        <end position="108"/>
    </location>
</feature>
<gene>
    <name evidence="2" type="ORF">DWZ68_05250</name>
</gene>
<dbReference type="Pfam" id="PF01541">
    <property type="entry name" value="GIY-YIG"/>
    <property type="match status" value="1"/>
</dbReference>